<reference evidence="2" key="2">
    <citation type="submission" date="2025-08" db="UniProtKB">
        <authorList>
            <consortium name="Ensembl"/>
        </authorList>
    </citation>
    <scope>IDENTIFICATION</scope>
</reference>
<protein>
    <submittedName>
        <fullName evidence="2">Primary cilia formation</fullName>
    </submittedName>
</protein>
<dbReference type="PANTHER" id="PTHR31508:SF2">
    <property type="entry name" value="PROTEIN PITCHFORK"/>
    <property type="match status" value="1"/>
</dbReference>
<organism evidence="2 3">
    <name type="scientific">Cynoglossus semilaevis</name>
    <name type="common">Tongue sole</name>
    <dbReference type="NCBI Taxonomy" id="244447"/>
    <lineage>
        <taxon>Eukaryota</taxon>
        <taxon>Metazoa</taxon>
        <taxon>Chordata</taxon>
        <taxon>Craniata</taxon>
        <taxon>Vertebrata</taxon>
        <taxon>Euteleostomi</taxon>
        <taxon>Actinopterygii</taxon>
        <taxon>Neopterygii</taxon>
        <taxon>Teleostei</taxon>
        <taxon>Neoteleostei</taxon>
        <taxon>Acanthomorphata</taxon>
        <taxon>Carangaria</taxon>
        <taxon>Pleuronectiformes</taxon>
        <taxon>Pleuronectoidei</taxon>
        <taxon>Cynoglossidae</taxon>
        <taxon>Cynoglossinae</taxon>
        <taxon>Cynoglossus</taxon>
    </lineage>
</organism>
<dbReference type="InterPro" id="IPR033602">
    <property type="entry name" value="CIMAP3"/>
</dbReference>
<dbReference type="Ensembl" id="ENSCSET00000023687.1">
    <property type="protein sequence ID" value="ENSCSEP00000023379.1"/>
    <property type="gene ID" value="ENSCSEG00000014914.1"/>
</dbReference>
<keyword evidence="3" id="KW-1185">Reference proteome</keyword>
<dbReference type="PANTHER" id="PTHR31508">
    <property type="entry name" value="PROTEIN PITCHFORK"/>
    <property type="match status" value="1"/>
</dbReference>
<feature type="compositionally biased region" description="Polar residues" evidence="1">
    <location>
        <begin position="85"/>
        <end position="104"/>
    </location>
</feature>
<accession>A0A3P8W9R2</accession>
<reference evidence="2 3" key="1">
    <citation type="journal article" date="2014" name="Nat. Genet.">
        <title>Whole-genome sequence of a flatfish provides insights into ZW sex chromosome evolution and adaptation to a benthic lifestyle.</title>
        <authorList>
            <person name="Chen S."/>
            <person name="Zhang G."/>
            <person name="Shao C."/>
            <person name="Huang Q."/>
            <person name="Liu G."/>
            <person name="Zhang P."/>
            <person name="Song W."/>
            <person name="An N."/>
            <person name="Chalopin D."/>
            <person name="Volff J.N."/>
            <person name="Hong Y."/>
            <person name="Li Q."/>
            <person name="Sha Z."/>
            <person name="Zhou H."/>
            <person name="Xie M."/>
            <person name="Yu Q."/>
            <person name="Liu Y."/>
            <person name="Xiang H."/>
            <person name="Wang N."/>
            <person name="Wu K."/>
            <person name="Yang C."/>
            <person name="Zhou Q."/>
            <person name="Liao X."/>
            <person name="Yang L."/>
            <person name="Hu Q."/>
            <person name="Zhang J."/>
            <person name="Meng L."/>
            <person name="Jin L."/>
            <person name="Tian Y."/>
            <person name="Lian J."/>
            <person name="Yang J."/>
            <person name="Miao G."/>
            <person name="Liu S."/>
            <person name="Liang Z."/>
            <person name="Yan F."/>
            <person name="Li Y."/>
            <person name="Sun B."/>
            <person name="Zhang H."/>
            <person name="Zhang J."/>
            <person name="Zhu Y."/>
            <person name="Du M."/>
            <person name="Zhao Y."/>
            <person name="Schartl M."/>
            <person name="Tang Q."/>
            <person name="Wang J."/>
        </authorList>
    </citation>
    <scope>NUCLEOTIDE SEQUENCE</scope>
</reference>
<evidence type="ECO:0000313" key="3">
    <source>
        <dbReference type="Proteomes" id="UP000265120"/>
    </source>
</evidence>
<dbReference type="OMA" id="HRHVTWP"/>
<feature type="region of interest" description="Disordered" evidence="1">
    <location>
        <begin position="1"/>
        <end position="30"/>
    </location>
</feature>
<dbReference type="GeneTree" id="ENSGT00390000001017"/>
<evidence type="ECO:0000256" key="1">
    <source>
        <dbReference type="SAM" id="MobiDB-lite"/>
    </source>
</evidence>
<proteinExistence type="predicted"/>
<dbReference type="AlphaFoldDB" id="A0A3P8W9R2"/>
<dbReference type="GO" id="GO:0031344">
    <property type="term" value="P:regulation of cell projection organization"/>
    <property type="evidence" value="ECO:0007669"/>
    <property type="project" value="TreeGrafter"/>
</dbReference>
<sequence length="192" mass="21716">VVKPPSCTPPPLPPTHPQLSRSFGSGQHRKLFPLHYAPDRLGNQMSRLNAPHVGPGCYNNHERTPGSKRGYCLSARTAARFPPDIQTSTPSPQLYQPDQSQSRTVLPGKTPFNSSAERFKGRLKTDPAPENQPGTYDYNAVTNRKVSWPMCFGRPDWSRLPQLEKKSLRVMLNGEKEFLKHRSRVAYLSLYY</sequence>
<dbReference type="InParanoid" id="A0A3P8W9R2"/>
<evidence type="ECO:0000313" key="2">
    <source>
        <dbReference type="Ensembl" id="ENSCSEP00000023379.1"/>
    </source>
</evidence>
<feature type="region of interest" description="Disordered" evidence="1">
    <location>
        <begin position="81"/>
        <end position="104"/>
    </location>
</feature>
<dbReference type="Proteomes" id="UP000265120">
    <property type="component" value="Chromosome 10"/>
</dbReference>
<dbReference type="GO" id="GO:0008092">
    <property type="term" value="F:cytoskeletal protein binding"/>
    <property type="evidence" value="ECO:0007669"/>
    <property type="project" value="TreeGrafter"/>
</dbReference>
<feature type="compositionally biased region" description="Pro residues" evidence="1">
    <location>
        <begin position="1"/>
        <end position="16"/>
    </location>
</feature>
<reference evidence="2" key="3">
    <citation type="submission" date="2025-09" db="UniProtKB">
        <authorList>
            <consortium name="Ensembl"/>
        </authorList>
    </citation>
    <scope>IDENTIFICATION</scope>
</reference>
<name>A0A3P8W9R2_CYNSE</name>